<dbReference type="InterPro" id="IPR000515">
    <property type="entry name" value="MetI-like"/>
</dbReference>
<evidence type="ECO:0000256" key="3">
    <source>
        <dbReference type="ARBA" id="ARBA00022475"/>
    </source>
</evidence>
<evidence type="ECO:0000256" key="4">
    <source>
        <dbReference type="ARBA" id="ARBA00022692"/>
    </source>
</evidence>
<keyword evidence="4 7" id="KW-0812">Transmembrane</keyword>
<name>A0ABP5G9F2_9MICO</name>
<feature type="transmembrane region" description="Helical" evidence="7">
    <location>
        <begin position="287"/>
        <end position="310"/>
    </location>
</feature>
<feature type="transmembrane region" description="Helical" evidence="7">
    <location>
        <begin position="238"/>
        <end position="267"/>
    </location>
</feature>
<sequence length="352" mass="37366">MSGILPTSAASEGVGPVAEAESTGGPETTRSAIEGRSPWLLAWQRLRRDRVAMISLVVIVLIVLMAIFAPLTTAITGHPVNEQYRQTGLTPDGLPTPPSSQFWLGTDDLGRDIFVRIAYGARISLLVGVVATALTVVIGVIVGLAAGFLGGFVDTVLARLIDIVLSVPFILVAVALVSITGPSLLVTVLVIGFFSWASVARIVRGQVLSLREREFVEAAKSLGASDSRIMFVDILPNVLAPVIVYASLLIPVVIVVEATLSFLGLGLPPPTADWGGMISESQNYYTVAWWFVVFPGTALLVTTLAFNLFGDGVRDAFDPRADRIMAEVSDVTVEPLADVDAVEAVPTVETRD</sequence>
<feature type="region of interest" description="Disordered" evidence="8">
    <location>
        <begin position="1"/>
        <end position="31"/>
    </location>
</feature>
<evidence type="ECO:0000313" key="11">
    <source>
        <dbReference type="Proteomes" id="UP001501285"/>
    </source>
</evidence>
<dbReference type="Gene3D" id="1.10.3720.10">
    <property type="entry name" value="MetI-like"/>
    <property type="match status" value="1"/>
</dbReference>
<comment type="caution">
    <text evidence="10">The sequence shown here is derived from an EMBL/GenBank/DDBJ whole genome shotgun (WGS) entry which is preliminary data.</text>
</comment>
<proteinExistence type="inferred from homology"/>
<evidence type="ECO:0000256" key="1">
    <source>
        <dbReference type="ARBA" id="ARBA00004651"/>
    </source>
</evidence>
<evidence type="ECO:0000256" key="5">
    <source>
        <dbReference type="ARBA" id="ARBA00022989"/>
    </source>
</evidence>
<evidence type="ECO:0000313" key="10">
    <source>
        <dbReference type="EMBL" id="GAA2040380.1"/>
    </source>
</evidence>
<dbReference type="RefSeq" id="WP_343994011.1">
    <property type="nucleotide sequence ID" value="NZ_BAAANB010000021.1"/>
</dbReference>
<feature type="transmembrane region" description="Helical" evidence="7">
    <location>
        <begin position="183"/>
        <end position="203"/>
    </location>
</feature>
<reference evidence="11" key="1">
    <citation type="journal article" date="2019" name="Int. J. Syst. Evol. Microbiol.">
        <title>The Global Catalogue of Microorganisms (GCM) 10K type strain sequencing project: providing services to taxonomists for standard genome sequencing and annotation.</title>
        <authorList>
            <consortium name="The Broad Institute Genomics Platform"/>
            <consortium name="The Broad Institute Genome Sequencing Center for Infectious Disease"/>
            <person name="Wu L."/>
            <person name="Ma J."/>
        </authorList>
    </citation>
    <scope>NUCLEOTIDE SEQUENCE [LARGE SCALE GENOMIC DNA]</scope>
    <source>
        <strain evidence="11">JCM 14283</strain>
    </source>
</reference>
<keyword evidence="6 7" id="KW-0472">Membrane</keyword>
<dbReference type="PANTHER" id="PTHR43386:SF1">
    <property type="entry name" value="D,D-DIPEPTIDE TRANSPORT SYSTEM PERMEASE PROTEIN DDPC-RELATED"/>
    <property type="match status" value="1"/>
</dbReference>
<dbReference type="InterPro" id="IPR050366">
    <property type="entry name" value="BP-dependent_transpt_permease"/>
</dbReference>
<feature type="transmembrane region" description="Helical" evidence="7">
    <location>
        <begin position="156"/>
        <end position="177"/>
    </location>
</feature>
<keyword evidence="5 7" id="KW-1133">Transmembrane helix</keyword>
<dbReference type="InterPro" id="IPR035906">
    <property type="entry name" value="MetI-like_sf"/>
</dbReference>
<comment type="subcellular location">
    <subcellularLocation>
        <location evidence="1 7">Cell membrane</location>
        <topology evidence="1 7">Multi-pass membrane protein</topology>
    </subcellularLocation>
</comment>
<feature type="transmembrane region" description="Helical" evidence="7">
    <location>
        <begin position="51"/>
        <end position="71"/>
    </location>
</feature>
<dbReference type="SUPFAM" id="SSF161098">
    <property type="entry name" value="MetI-like"/>
    <property type="match status" value="1"/>
</dbReference>
<gene>
    <name evidence="10" type="ORF">GCM10009740_36610</name>
</gene>
<dbReference type="InterPro" id="IPR025966">
    <property type="entry name" value="OppC_N"/>
</dbReference>
<organism evidence="10 11">
    <name type="scientific">Terrabacter terrae</name>
    <dbReference type="NCBI Taxonomy" id="318434"/>
    <lineage>
        <taxon>Bacteria</taxon>
        <taxon>Bacillati</taxon>
        <taxon>Actinomycetota</taxon>
        <taxon>Actinomycetes</taxon>
        <taxon>Micrococcales</taxon>
        <taxon>Intrasporangiaceae</taxon>
        <taxon>Terrabacter</taxon>
    </lineage>
</organism>
<keyword evidence="11" id="KW-1185">Reference proteome</keyword>
<feature type="transmembrane region" description="Helical" evidence="7">
    <location>
        <begin position="123"/>
        <end position="149"/>
    </location>
</feature>
<evidence type="ECO:0000256" key="8">
    <source>
        <dbReference type="SAM" id="MobiDB-lite"/>
    </source>
</evidence>
<dbReference type="CDD" id="cd06261">
    <property type="entry name" value="TM_PBP2"/>
    <property type="match status" value="1"/>
</dbReference>
<evidence type="ECO:0000256" key="7">
    <source>
        <dbReference type="RuleBase" id="RU363032"/>
    </source>
</evidence>
<accession>A0ABP5G9F2</accession>
<dbReference type="PROSITE" id="PS50928">
    <property type="entry name" value="ABC_TM1"/>
    <property type="match status" value="1"/>
</dbReference>
<evidence type="ECO:0000259" key="9">
    <source>
        <dbReference type="PROSITE" id="PS50928"/>
    </source>
</evidence>
<keyword evidence="3" id="KW-1003">Cell membrane</keyword>
<dbReference type="EMBL" id="BAAANB010000021">
    <property type="protein sequence ID" value="GAA2040380.1"/>
    <property type="molecule type" value="Genomic_DNA"/>
</dbReference>
<protein>
    <submittedName>
        <fullName evidence="10">ABC transporter permease</fullName>
    </submittedName>
</protein>
<dbReference type="PANTHER" id="PTHR43386">
    <property type="entry name" value="OLIGOPEPTIDE TRANSPORT SYSTEM PERMEASE PROTEIN APPC"/>
    <property type="match status" value="1"/>
</dbReference>
<comment type="similarity">
    <text evidence="7">Belongs to the binding-protein-dependent transport system permease family.</text>
</comment>
<dbReference type="Pfam" id="PF00528">
    <property type="entry name" value="BPD_transp_1"/>
    <property type="match status" value="1"/>
</dbReference>
<dbReference type="Pfam" id="PF12911">
    <property type="entry name" value="OppC_N"/>
    <property type="match status" value="1"/>
</dbReference>
<evidence type="ECO:0000256" key="2">
    <source>
        <dbReference type="ARBA" id="ARBA00022448"/>
    </source>
</evidence>
<evidence type="ECO:0000256" key="6">
    <source>
        <dbReference type="ARBA" id="ARBA00023136"/>
    </source>
</evidence>
<dbReference type="Proteomes" id="UP001501285">
    <property type="component" value="Unassembled WGS sequence"/>
</dbReference>
<keyword evidence="2 7" id="KW-0813">Transport</keyword>
<feature type="domain" description="ABC transmembrane type-1" evidence="9">
    <location>
        <begin position="121"/>
        <end position="310"/>
    </location>
</feature>